<evidence type="ECO:0000256" key="1">
    <source>
        <dbReference type="SAM" id="Coils"/>
    </source>
</evidence>
<reference evidence="4" key="1">
    <citation type="journal article" date="2019" name="Int. J. Syst. Evol. Microbiol.">
        <title>The Global Catalogue of Microorganisms (GCM) 10K type strain sequencing project: providing services to taxonomists for standard genome sequencing and annotation.</title>
        <authorList>
            <consortium name="The Broad Institute Genomics Platform"/>
            <consortium name="The Broad Institute Genome Sequencing Center for Infectious Disease"/>
            <person name="Wu L."/>
            <person name="Ma J."/>
        </authorList>
    </citation>
    <scope>NUCLEOTIDE SEQUENCE [LARGE SCALE GENOMIC DNA]</scope>
    <source>
        <strain evidence="4">JCM 3380</strain>
    </source>
</reference>
<comment type="caution">
    <text evidence="3">The sequence shown here is derived from an EMBL/GenBank/DDBJ whole genome shotgun (WGS) entry which is preliminary data.</text>
</comment>
<keyword evidence="1" id="KW-0175">Coiled coil</keyword>
<evidence type="ECO:0000313" key="4">
    <source>
        <dbReference type="Proteomes" id="UP001500416"/>
    </source>
</evidence>
<gene>
    <name evidence="3" type="ORF">GCM10010492_62260</name>
</gene>
<name>A0ABP3E834_9PSEU</name>
<feature type="compositionally biased region" description="Pro residues" evidence="2">
    <location>
        <begin position="215"/>
        <end position="232"/>
    </location>
</feature>
<feature type="region of interest" description="Disordered" evidence="2">
    <location>
        <begin position="191"/>
        <end position="280"/>
    </location>
</feature>
<evidence type="ECO:0000313" key="3">
    <source>
        <dbReference type="EMBL" id="GAA0253180.1"/>
    </source>
</evidence>
<accession>A0ABP3E834</accession>
<keyword evidence="4" id="KW-1185">Reference proteome</keyword>
<feature type="compositionally biased region" description="Low complexity" evidence="2">
    <location>
        <begin position="261"/>
        <end position="280"/>
    </location>
</feature>
<evidence type="ECO:0000256" key="2">
    <source>
        <dbReference type="SAM" id="MobiDB-lite"/>
    </source>
</evidence>
<dbReference type="EMBL" id="BAAABU010000021">
    <property type="protein sequence ID" value="GAA0253180.1"/>
    <property type="molecule type" value="Genomic_DNA"/>
</dbReference>
<feature type="coiled-coil region" evidence="1">
    <location>
        <begin position="20"/>
        <end position="128"/>
    </location>
</feature>
<feature type="compositionally biased region" description="Low complexity" evidence="2">
    <location>
        <begin position="233"/>
        <end position="254"/>
    </location>
</feature>
<protein>
    <submittedName>
        <fullName evidence="3">Uncharacterized protein</fullName>
    </submittedName>
</protein>
<organism evidence="3 4">
    <name type="scientific">Saccharothrix mutabilis subsp. mutabilis</name>
    <dbReference type="NCBI Taxonomy" id="66855"/>
    <lineage>
        <taxon>Bacteria</taxon>
        <taxon>Bacillati</taxon>
        <taxon>Actinomycetota</taxon>
        <taxon>Actinomycetes</taxon>
        <taxon>Pseudonocardiales</taxon>
        <taxon>Pseudonocardiaceae</taxon>
        <taxon>Saccharothrix</taxon>
    </lineage>
</organism>
<dbReference type="Proteomes" id="UP001500416">
    <property type="component" value="Unassembled WGS sequence"/>
</dbReference>
<proteinExistence type="predicted"/>
<sequence length="280" mass="29098">MAGEEFTPGSFNREWCGYQRREVDAAIRQLLERLEQLTTDRDAALATADDVGRELEAARAELAEYRMLHAGYSKENTVSGTIRYLMHVARQKAEKEEQAAHERAEVLVAQAREMADRQAVLLDETEQETQRRLAEADRRAREIVEGAAAEARAIAAELVERRKLLDRWCAELDIPVPRDDETGDATAVDLTAPATGTVPPVPAAGRPGQATGSPAPAPSPAAPAASPAPPAASPAARAATPAAPAASPAASAASPAPPAASPAAPAATPAAPAASAADGS</sequence>